<protein>
    <submittedName>
        <fullName evidence="3">Probable ubiquinone biosynthesis protein UbiB</fullName>
    </submittedName>
</protein>
<proteinExistence type="inferred from homology"/>
<dbReference type="PANTHER" id="PTHR10566:SF113">
    <property type="entry name" value="PROTEIN ACTIVITY OF BC1 COMPLEX KINASE 7, CHLOROPLASTIC"/>
    <property type="match status" value="1"/>
</dbReference>
<keyword evidence="3" id="KW-0830">Ubiquinone</keyword>
<dbReference type="RefSeq" id="WP_115269014.1">
    <property type="nucleotide sequence ID" value="NZ_CASFEE010000001.1"/>
</dbReference>
<dbReference type="AlphaFoldDB" id="A0A377GW40"/>
<evidence type="ECO:0000256" key="1">
    <source>
        <dbReference type="ARBA" id="ARBA00009670"/>
    </source>
</evidence>
<gene>
    <name evidence="3" type="primary">ubiB</name>
    <name evidence="3" type="ORF">NCTC10723_00493</name>
</gene>
<name>A0A377GW40_9FUSO</name>
<reference evidence="3 4" key="1">
    <citation type="submission" date="2018-06" db="EMBL/GenBank/DDBJ databases">
        <authorList>
            <consortium name="Pathogen Informatics"/>
            <person name="Doyle S."/>
        </authorList>
    </citation>
    <scope>NUCLEOTIDE SEQUENCE [LARGE SCALE GENOMIC DNA]</scope>
    <source>
        <strain evidence="3 4">NCTC10723</strain>
    </source>
</reference>
<evidence type="ECO:0000313" key="4">
    <source>
        <dbReference type="Proteomes" id="UP000255328"/>
    </source>
</evidence>
<feature type="domain" description="ABC1 atypical kinase-like" evidence="2">
    <location>
        <begin position="73"/>
        <end position="299"/>
    </location>
</feature>
<dbReference type="Pfam" id="PF03109">
    <property type="entry name" value="ABC1"/>
    <property type="match status" value="1"/>
</dbReference>
<dbReference type="SUPFAM" id="SSF56112">
    <property type="entry name" value="Protein kinase-like (PK-like)"/>
    <property type="match status" value="1"/>
</dbReference>
<dbReference type="OrthoDB" id="9795390at2"/>
<keyword evidence="4" id="KW-1185">Reference proteome</keyword>
<dbReference type="PANTHER" id="PTHR10566">
    <property type="entry name" value="CHAPERONE-ACTIVITY OF BC1 COMPLEX CABC1 -RELATED"/>
    <property type="match status" value="1"/>
</dbReference>
<sequence length="402" mass="47539">MLSSKFIKFMRALKMENNEKLSTILELGRIGVRISEEYSTRIDLLEIDQCLYLSDFQTPQLEKSEKHLLNLVKTKDPLFSLMEYYDNYPYSYSDISCIFKGCLKTGVEISIKGINPTSKNNYFKNLHKLKTSLKHRKIFMPWLNQKYKVNDILDKLDEYSQEKFSLRNEIRFTKIMQESLNIYTDVEFLKRMRVPKIYSYLSSDNLIVTEYIYGTYFYELLEYKRLLYKDVLDLIKIQLFFIFKIGIFHNNLHSGNLILSDEGKIYFLDCNTISILKLELRSVLYNILRCLVEKKYKSAVFFLNSISNQKLSEEELGKLVKNIEFIRLSEISKKVPVIAKVMLAFKEAINIGMNFDEEIYPIFKSFIYLEKLAQKTKNKNTIFSDDLSQILEELEVIINQSN</sequence>
<accession>A0A377GW40</accession>
<evidence type="ECO:0000259" key="2">
    <source>
        <dbReference type="Pfam" id="PF03109"/>
    </source>
</evidence>
<evidence type="ECO:0000313" key="3">
    <source>
        <dbReference type="EMBL" id="STO31053.1"/>
    </source>
</evidence>
<comment type="similarity">
    <text evidence="1">Belongs to the protein kinase superfamily. ADCK protein kinase family.</text>
</comment>
<dbReference type="InterPro" id="IPR011009">
    <property type="entry name" value="Kinase-like_dom_sf"/>
</dbReference>
<dbReference type="InterPro" id="IPR004147">
    <property type="entry name" value="ABC1_dom"/>
</dbReference>
<dbReference type="Proteomes" id="UP000255328">
    <property type="component" value="Unassembled WGS sequence"/>
</dbReference>
<dbReference type="EMBL" id="UGGU01000003">
    <property type="protein sequence ID" value="STO31053.1"/>
    <property type="molecule type" value="Genomic_DNA"/>
</dbReference>
<organism evidence="3 4">
    <name type="scientific">Fusobacterium necrogenes</name>
    <dbReference type="NCBI Taxonomy" id="858"/>
    <lineage>
        <taxon>Bacteria</taxon>
        <taxon>Fusobacteriati</taxon>
        <taxon>Fusobacteriota</taxon>
        <taxon>Fusobacteriia</taxon>
        <taxon>Fusobacteriales</taxon>
        <taxon>Fusobacteriaceae</taxon>
        <taxon>Fusobacterium</taxon>
    </lineage>
</organism>
<dbReference type="InterPro" id="IPR050154">
    <property type="entry name" value="UbiB_kinase"/>
</dbReference>